<dbReference type="AlphaFoldDB" id="A0A917RVW4"/>
<organism evidence="1 2">
    <name type="scientific">Nocardia jinanensis</name>
    <dbReference type="NCBI Taxonomy" id="382504"/>
    <lineage>
        <taxon>Bacteria</taxon>
        <taxon>Bacillati</taxon>
        <taxon>Actinomycetota</taxon>
        <taxon>Actinomycetes</taxon>
        <taxon>Mycobacteriales</taxon>
        <taxon>Nocardiaceae</taxon>
        <taxon>Nocardia</taxon>
    </lineage>
</organism>
<reference evidence="1" key="1">
    <citation type="journal article" date="2014" name="Int. J. Syst. Evol. Microbiol.">
        <title>Complete genome sequence of Corynebacterium casei LMG S-19264T (=DSM 44701T), isolated from a smear-ripened cheese.</title>
        <authorList>
            <consortium name="US DOE Joint Genome Institute (JGI-PGF)"/>
            <person name="Walter F."/>
            <person name="Albersmeier A."/>
            <person name="Kalinowski J."/>
            <person name="Ruckert C."/>
        </authorList>
    </citation>
    <scope>NUCLEOTIDE SEQUENCE</scope>
    <source>
        <strain evidence="1">CGMCC 4.3508</strain>
    </source>
</reference>
<protein>
    <submittedName>
        <fullName evidence="1">Uncharacterized protein</fullName>
    </submittedName>
</protein>
<dbReference type="EMBL" id="BMMH01000027">
    <property type="protein sequence ID" value="GGL40938.1"/>
    <property type="molecule type" value="Genomic_DNA"/>
</dbReference>
<proteinExistence type="predicted"/>
<name>A0A917RVW4_9NOCA</name>
<evidence type="ECO:0000313" key="2">
    <source>
        <dbReference type="Proteomes" id="UP000638263"/>
    </source>
</evidence>
<accession>A0A917RVW4</accession>
<comment type="caution">
    <text evidence="1">The sequence shown here is derived from an EMBL/GenBank/DDBJ whole genome shotgun (WGS) entry which is preliminary data.</text>
</comment>
<keyword evidence="2" id="KW-1185">Reference proteome</keyword>
<gene>
    <name evidence="1" type="ORF">GCM10011588_64670</name>
</gene>
<sequence length="182" mass="20862">MSESGLPEPLDLEIDLLMGMRCDERLKAAKLKELGVSQEEAKRIEKGVDKYIRFGRDQFENTRSILRVPATEEENPSLTYRLTLWPDFDFVVTSQAGRHWWMARFVRASNSSRPDMSSPATLDPWSVCIQDFENESGTLRSTDAFPPWEEFVFEAADGVSYGADFSYGLLQEIDYFPERASQ</sequence>
<evidence type="ECO:0000313" key="1">
    <source>
        <dbReference type="EMBL" id="GGL40938.1"/>
    </source>
</evidence>
<dbReference type="RefSeq" id="WP_063000530.1">
    <property type="nucleotide sequence ID" value="NZ_BMMH01000027.1"/>
</dbReference>
<dbReference type="Proteomes" id="UP000638263">
    <property type="component" value="Unassembled WGS sequence"/>
</dbReference>
<reference evidence="1" key="2">
    <citation type="submission" date="2020-09" db="EMBL/GenBank/DDBJ databases">
        <authorList>
            <person name="Sun Q."/>
            <person name="Zhou Y."/>
        </authorList>
    </citation>
    <scope>NUCLEOTIDE SEQUENCE</scope>
    <source>
        <strain evidence="1">CGMCC 4.3508</strain>
    </source>
</reference>